<evidence type="ECO:0000313" key="2">
    <source>
        <dbReference type="EMBL" id="GEC99922.1"/>
    </source>
</evidence>
<evidence type="ECO:0000313" key="3">
    <source>
        <dbReference type="Proteomes" id="UP000315730"/>
    </source>
</evidence>
<keyword evidence="3" id="KW-1185">Reference proteome</keyword>
<gene>
    <name evidence="2" type="ORF">KVA01_20770</name>
</gene>
<dbReference type="Proteomes" id="UP000315730">
    <property type="component" value="Unassembled WGS sequence"/>
</dbReference>
<evidence type="ECO:0000259" key="1">
    <source>
        <dbReference type="PROSITE" id="PS51186"/>
    </source>
</evidence>
<dbReference type="PANTHER" id="PTHR43233">
    <property type="entry name" value="FAMILY N-ACETYLTRANSFERASE, PUTATIVE (AFU_ORTHOLOGUE AFUA_6G03350)-RELATED"/>
    <property type="match status" value="1"/>
</dbReference>
<feature type="domain" description="N-acetyltransferase" evidence="1">
    <location>
        <begin position="8"/>
        <end position="142"/>
    </location>
</feature>
<dbReference type="GO" id="GO:0016747">
    <property type="term" value="F:acyltransferase activity, transferring groups other than amino-acyl groups"/>
    <property type="evidence" value="ECO:0007669"/>
    <property type="project" value="InterPro"/>
</dbReference>
<dbReference type="AlphaFoldDB" id="A0A4Y4D6I6"/>
<keyword evidence="2" id="KW-0808">Transferase</keyword>
<dbReference type="Pfam" id="PF13508">
    <property type="entry name" value="Acetyltransf_7"/>
    <property type="match status" value="1"/>
</dbReference>
<dbReference type="EMBL" id="BJNW01000019">
    <property type="protein sequence ID" value="GEC99922.1"/>
    <property type="molecule type" value="Genomic_DNA"/>
</dbReference>
<name>A0A4Y4D6I6_KOCVA</name>
<reference evidence="2 3" key="1">
    <citation type="submission" date="2019-06" db="EMBL/GenBank/DDBJ databases">
        <title>Whole genome shotgun sequence of Kocuria varians NBRC 15358.</title>
        <authorList>
            <person name="Hosoyama A."/>
            <person name="Uohara A."/>
            <person name="Ohji S."/>
            <person name="Ichikawa N."/>
        </authorList>
    </citation>
    <scope>NUCLEOTIDE SEQUENCE [LARGE SCALE GENOMIC DNA]</scope>
    <source>
        <strain evidence="2 3">NBRC 15358</strain>
    </source>
</reference>
<protein>
    <submittedName>
        <fullName evidence="2">N-acetyltransferase</fullName>
    </submittedName>
</protein>
<organism evidence="2 3">
    <name type="scientific">Kocuria varians</name>
    <name type="common">Micrococcus varians</name>
    <dbReference type="NCBI Taxonomy" id="1272"/>
    <lineage>
        <taxon>Bacteria</taxon>
        <taxon>Bacillati</taxon>
        <taxon>Actinomycetota</taxon>
        <taxon>Actinomycetes</taxon>
        <taxon>Micrococcales</taxon>
        <taxon>Micrococcaceae</taxon>
        <taxon>Kocuria</taxon>
    </lineage>
</organism>
<proteinExistence type="predicted"/>
<dbReference type="PROSITE" id="PS51186">
    <property type="entry name" value="GNAT"/>
    <property type="match status" value="1"/>
</dbReference>
<sequence length="152" mass="16197">MTHTPAGYTLLDGPPTVPEYVSLRRETGLSPKNEEQARAGIDGAWAAVRVRHDATGATVGMGRVIGDGGWYFHVIDMAVPPEHQGQGIGSAVLQHLLDRIRRDAPPGAYVSLMADRPGQPLYAKHGFEDPSPRTIGMTLNLDDSAGGSESRG</sequence>
<dbReference type="OrthoDB" id="3190820at2"/>
<dbReference type="STRING" id="1272.GCA_900014985_01249"/>
<accession>A0A4Y4D6I6</accession>
<dbReference type="PANTHER" id="PTHR43233:SF1">
    <property type="entry name" value="FAMILY N-ACETYLTRANSFERASE, PUTATIVE (AFU_ORTHOLOGUE AFUA_6G03350)-RELATED"/>
    <property type="match status" value="1"/>
</dbReference>
<dbReference type="InterPro" id="IPR000182">
    <property type="entry name" value="GNAT_dom"/>
</dbReference>
<comment type="caution">
    <text evidence="2">The sequence shown here is derived from an EMBL/GenBank/DDBJ whole genome shotgun (WGS) entry which is preliminary data.</text>
</comment>
<dbReference type="CDD" id="cd04301">
    <property type="entry name" value="NAT_SF"/>
    <property type="match status" value="1"/>
</dbReference>
<dbReference type="InterPro" id="IPR016181">
    <property type="entry name" value="Acyl_CoA_acyltransferase"/>
</dbReference>
<dbReference type="RefSeq" id="WP_141270144.1">
    <property type="nucleotide sequence ID" value="NZ_BJNW01000019.1"/>
</dbReference>
<dbReference type="InterPro" id="IPR053144">
    <property type="entry name" value="Acetyltransferase_Butenolide"/>
</dbReference>
<dbReference type="SUPFAM" id="SSF55729">
    <property type="entry name" value="Acyl-CoA N-acyltransferases (Nat)"/>
    <property type="match status" value="1"/>
</dbReference>
<dbReference type="Gene3D" id="3.40.630.30">
    <property type="match status" value="1"/>
</dbReference>